<evidence type="ECO:0000256" key="5">
    <source>
        <dbReference type="ARBA" id="ARBA00022679"/>
    </source>
</evidence>
<dbReference type="FunFam" id="1.10.510.10:FF:000142">
    <property type="entry name" value="Octicosapeptide/phox/Bem1p domain kinase superfamily protein"/>
    <property type="match status" value="1"/>
</dbReference>
<dbReference type="PRINTS" id="PR00109">
    <property type="entry name" value="TYRKINASE"/>
</dbReference>
<evidence type="ECO:0000256" key="11">
    <source>
        <dbReference type="SAM" id="MobiDB-lite"/>
    </source>
</evidence>
<evidence type="ECO:0000259" key="12">
    <source>
        <dbReference type="PROSITE" id="PS50011"/>
    </source>
</evidence>
<protein>
    <recommendedName>
        <fullName evidence="12">Protein kinase domain-containing protein</fullName>
    </recommendedName>
</protein>
<feature type="binding site" evidence="10">
    <location>
        <position position="1051"/>
    </location>
    <ligand>
        <name>ATP</name>
        <dbReference type="ChEBI" id="CHEBI:30616"/>
    </ligand>
</feature>
<name>A0A9Q0H4M3_9MAGN</name>
<keyword evidence="14" id="KW-1185">Reference proteome</keyword>
<dbReference type="PROSITE" id="PS00107">
    <property type="entry name" value="PROTEIN_KINASE_ATP"/>
    <property type="match status" value="1"/>
</dbReference>
<evidence type="ECO:0000256" key="4">
    <source>
        <dbReference type="ARBA" id="ARBA00022553"/>
    </source>
</evidence>
<dbReference type="OrthoDB" id="4062651at2759"/>
<feature type="region of interest" description="Disordered" evidence="11">
    <location>
        <begin position="966"/>
        <end position="994"/>
    </location>
</feature>
<dbReference type="Gene3D" id="3.10.20.90">
    <property type="entry name" value="Phosphatidylinositol 3-kinase Catalytic Subunit, Chain A, domain 1"/>
    <property type="match status" value="1"/>
</dbReference>
<dbReference type="SUPFAM" id="SSF56112">
    <property type="entry name" value="Protein kinase-like (PK-like)"/>
    <property type="match status" value="1"/>
</dbReference>
<dbReference type="PROSITE" id="PS00108">
    <property type="entry name" value="PROTEIN_KINASE_ST"/>
    <property type="match status" value="1"/>
</dbReference>
<gene>
    <name evidence="13" type="ORF">NE237_013822</name>
</gene>
<dbReference type="CDD" id="cd13999">
    <property type="entry name" value="STKc_MAP3K-like"/>
    <property type="match status" value="1"/>
</dbReference>
<dbReference type="SMART" id="SM00220">
    <property type="entry name" value="S_TKc"/>
    <property type="match status" value="1"/>
</dbReference>
<dbReference type="CDD" id="cd06410">
    <property type="entry name" value="PB1_UP2"/>
    <property type="match status" value="1"/>
</dbReference>
<evidence type="ECO:0000313" key="14">
    <source>
        <dbReference type="Proteomes" id="UP001141806"/>
    </source>
</evidence>
<keyword evidence="6 10" id="KW-0547">Nucleotide-binding</keyword>
<evidence type="ECO:0000313" key="13">
    <source>
        <dbReference type="EMBL" id="KAJ4957039.1"/>
    </source>
</evidence>
<organism evidence="13 14">
    <name type="scientific">Protea cynaroides</name>
    <dbReference type="NCBI Taxonomy" id="273540"/>
    <lineage>
        <taxon>Eukaryota</taxon>
        <taxon>Viridiplantae</taxon>
        <taxon>Streptophyta</taxon>
        <taxon>Embryophyta</taxon>
        <taxon>Tracheophyta</taxon>
        <taxon>Spermatophyta</taxon>
        <taxon>Magnoliopsida</taxon>
        <taxon>Proteales</taxon>
        <taxon>Proteaceae</taxon>
        <taxon>Protea</taxon>
    </lineage>
</organism>
<comment type="caution">
    <text evidence="13">The sequence shown here is derived from an EMBL/GenBank/DDBJ whole genome shotgun (WGS) entry which is preliminary data.</text>
</comment>
<dbReference type="PROSITE" id="PS50011">
    <property type="entry name" value="PROTEIN_KINASE_DOM"/>
    <property type="match status" value="1"/>
</dbReference>
<dbReference type="Pfam" id="PF00564">
    <property type="entry name" value="PB1"/>
    <property type="match status" value="1"/>
</dbReference>
<keyword evidence="3" id="KW-0723">Serine/threonine-protein kinase</keyword>
<feature type="region of interest" description="Disordered" evidence="11">
    <location>
        <begin position="154"/>
        <end position="178"/>
    </location>
</feature>
<dbReference type="InterPro" id="IPR000270">
    <property type="entry name" value="PB1_dom"/>
</dbReference>
<dbReference type="Pfam" id="PF07714">
    <property type="entry name" value="PK_Tyr_Ser-Thr"/>
    <property type="match status" value="1"/>
</dbReference>
<proteinExistence type="predicted"/>
<dbReference type="SUPFAM" id="SSF54277">
    <property type="entry name" value="CAD &amp; PB1 domains"/>
    <property type="match status" value="1"/>
</dbReference>
<dbReference type="InterPro" id="IPR008271">
    <property type="entry name" value="Ser/Thr_kinase_AS"/>
</dbReference>
<sequence length="1300" mass="144160">MTSEVPVPSDKRIQQESSSVAMGDEFPTGKRVHNISVQTGEEFSLEFFQDLVAPRRVPIMHDRDQGTTDRVGFNFNQNYQLRYEDLTGILGLRRIDSGCESEASDYGSGKGHAAQVENKVYFDKLSRYHNEASASGQRSGKFYDEMDFDRISQGLITSPPPISESPQAYPPNTSGPLGGSQSGKMKFLCSFGGKILPRPSDGKLRYVGGETRIITIRKNLSWEELVNKTSAICNQPHTIKYQLPGEDLDALISVSSDEDFLNMTEEYHGLERGEGSQRLRIFLISSSESESPCSFEARASQHSNSEYQYVVAVNGILDPSPRKSSSGQSLVGQSGHNLDGAPSFLRDSPTSLHPLEIKEGIGSPKRMGMFSNPGAQLFVVPQNPTKSPNQSPPFSPLPVHQRDSKGIQMQWHDDQLGHGGNESTSPFATDQPPDNYCLDATGYCHPPHGTGPLINYQHPNKCMGDVEQTSRPRGVHFHNRRPSRDFAPPVIVRNASDLDGYNCERPMLKDRAFHSEKFLSHPEDPMGMFSGSNDLVGPHHGMPHARSDSQLQEHGGNSIYCLQEGMTPSSPLDFESMQSPPRVKLTALRENSEFTNTEFQTVLPVTDSMGSQRRERPHWGAHGTFEKHQMSVEDMKDPNFMSQDCYKENPGSSGEILNLINEKDMCVHHGNHDQSNRSNTPYGTAEDNKNKFPDVVQHASSVFGVLGSPQESEVAGSNRAALSGIAWEPSMDIMVGQPQRYQLDKNESALLVKNPSIPKDQLCIPGVPINDEPRNEVNILPSSSITWSRNAEVEGLENVNHKSTKRQSNNENSLTNLLCDSSQLPFEFQREMGDQKCKVTTSVNSAPFSIGEHSGSSLNLQTDDSSLTWPSYQTPATDASLRRQVTLLNEEPVNFPEDKVERLDNGVNFSGPSRTEDAIFVHSECSANLYQQIQLKSVVTVEDVTDSMPPGLESSEVVPHVLDTDGGISSPRITEAESISPESEDTKTDDRDMDDSISDATIAEIEAGIYGLQIIRNVDLEELRELGSGTFGTVYHGKWRGTDVAIKRIKKSCFSGRSSEQERLTKDFWREAQILSNLHHPNVVAFYGVVPDGAGGTLATVTEFMVNGSLRHVLLRKDRALDRRKRLMIAMDAAFGMEYLHSKNIVHFDLKCDNLLVNMRDSQRPICKVGDFGLSRIKRNTLVSGGVRGTLPWMAPELLNGSSSRVSEKVDVFSFGIALWEILTGEEPYANMHCGAIIGGIVNNNLRPLIPERCDPEWRKLMEQCWSLDPTARPSFTEITSRLRHMSMGLQTKGNNQAQK</sequence>
<dbReference type="InterPro" id="IPR000719">
    <property type="entry name" value="Prot_kinase_dom"/>
</dbReference>
<dbReference type="InterPro" id="IPR017441">
    <property type="entry name" value="Protein_kinase_ATP_BS"/>
</dbReference>
<dbReference type="InterPro" id="IPR001245">
    <property type="entry name" value="Ser-Thr/Tyr_kinase_cat_dom"/>
</dbReference>
<keyword evidence="8 10" id="KW-0067">ATP-binding</keyword>
<dbReference type="GO" id="GO:0009734">
    <property type="term" value="P:auxin-activated signaling pathway"/>
    <property type="evidence" value="ECO:0007669"/>
    <property type="project" value="UniProtKB-KW"/>
</dbReference>
<dbReference type="PANTHER" id="PTHR23257:SF963">
    <property type="entry name" value="AT08303P"/>
    <property type="match status" value="1"/>
</dbReference>
<dbReference type="PANTHER" id="PTHR23257">
    <property type="entry name" value="SERINE-THREONINE PROTEIN KINASE"/>
    <property type="match status" value="1"/>
</dbReference>
<evidence type="ECO:0000256" key="6">
    <source>
        <dbReference type="ARBA" id="ARBA00022741"/>
    </source>
</evidence>
<reference evidence="13" key="1">
    <citation type="journal article" date="2023" name="Plant J.">
        <title>The genome of the king protea, Protea cynaroides.</title>
        <authorList>
            <person name="Chang J."/>
            <person name="Duong T.A."/>
            <person name="Schoeman C."/>
            <person name="Ma X."/>
            <person name="Roodt D."/>
            <person name="Barker N."/>
            <person name="Li Z."/>
            <person name="Van de Peer Y."/>
            <person name="Mizrachi E."/>
        </authorList>
    </citation>
    <scope>NUCLEOTIDE SEQUENCE</scope>
    <source>
        <tissue evidence="13">Young leaves</tissue>
    </source>
</reference>
<dbReference type="Gene3D" id="3.30.200.20">
    <property type="entry name" value="Phosphorylase Kinase, domain 1"/>
    <property type="match status" value="1"/>
</dbReference>
<dbReference type="FunFam" id="3.10.20.90:FF:000058">
    <property type="entry name" value="Octicosapeptide/phox/Bem1p domain kinase superfamily protein"/>
    <property type="match status" value="1"/>
</dbReference>
<evidence type="ECO:0000256" key="9">
    <source>
        <dbReference type="ARBA" id="ARBA00023294"/>
    </source>
</evidence>
<evidence type="ECO:0000256" key="7">
    <source>
        <dbReference type="ARBA" id="ARBA00022777"/>
    </source>
</evidence>
<evidence type="ECO:0000256" key="3">
    <source>
        <dbReference type="ARBA" id="ARBA00022527"/>
    </source>
</evidence>
<feature type="region of interest" description="Disordered" evidence="11">
    <location>
        <begin position="1"/>
        <end position="27"/>
    </location>
</feature>
<evidence type="ECO:0000256" key="8">
    <source>
        <dbReference type="ARBA" id="ARBA00022840"/>
    </source>
</evidence>
<dbReference type="GO" id="GO:0005737">
    <property type="term" value="C:cytoplasm"/>
    <property type="evidence" value="ECO:0007669"/>
    <property type="project" value="UniProtKB-SubCell"/>
</dbReference>
<feature type="region of interest" description="Disordered" evidence="11">
    <location>
        <begin position="321"/>
        <end position="351"/>
    </location>
</feature>
<keyword evidence="9" id="KW-0927">Auxin signaling pathway</keyword>
<feature type="compositionally biased region" description="Low complexity" evidence="11">
    <location>
        <begin position="324"/>
        <end position="335"/>
    </location>
</feature>
<feature type="compositionally biased region" description="Polar residues" evidence="11">
    <location>
        <begin position="164"/>
        <end position="175"/>
    </location>
</feature>
<keyword evidence="5" id="KW-0808">Transferase</keyword>
<dbReference type="Proteomes" id="UP001141806">
    <property type="component" value="Unassembled WGS sequence"/>
</dbReference>
<keyword evidence="2" id="KW-0963">Cytoplasm</keyword>
<accession>A0A9Q0H4M3</accession>
<dbReference type="EMBL" id="JAMYWD010000011">
    <property type="protein sequence ID" value="KAJ4957039.1"/>
    <property type="molecule type" value="Genomic_DNA"/>
</dbReference>
<evidence type="ECO:0000256" key="1">
    <source>
        <dbReference type="ARBA" id="ARBA00004496"/>
    </source>
</evidence>
<dbReference type="GO" id="GO:0004674">
    <property type="term" value="F:protein serine/threonine kinase activity"/>
    <property type="evidence" value="ECO:0007669"/>
    <property type="project" value="UniProtKB-KW"/>
</dbReference>
<keyword evidence="4" id="KW-0597">Phosphoprotein</keyword>
<feature type="domain" description="Protein kinase" evidence="12">
    <location>
        <begin position="1020"/>
        <end position="1288"/>
    </location>
</feature>
<keyword evidence="7" id="KW-0418">Kinase</keyword>
<dbReference type="GO" id="GO:0010928">
    <property type="term" value="P:regulation of auxin mediated signaling pathway"/>
    <property type="evidence" value="ECO:0007669"/>
    <property type="project" value="UniProtKB-ARBA"/>
</dbReference>
<dbReference type="FunFam" id="3.30.200.20:FF:000081">
    <property type="entry name" value="Octicosapeptide/phox/Bem1p domain kinase superfamily protein"/>
    <property type="match status" value="1"/>
</dbReference>
<dbReference type="InterPro" id="IPR050167">
    <property type="entry name" value="Ser_Thr_protein_kinase"/>
</dbReference>
<dbReference type="InterPro" id="IPR011009">
    <property type="entry name" value="Kinase-like_dom_sf"/>
</dbReference>
<dbReference type="GO" id="GO:0005524">
    <property type="term" value="F:ATP binding"/>
    <property type="evidence" value="ECO:0007669"/>
    <property type="project" value="UniProtKB-UniRule"/>
</dbReference>
<evidence type="ECO:0000256" key="2">
    <source>
        <dbReference type="ARBA" id="ARBA00022490"/>
    </source>
</evidence>
<evidence type="ECO:0000256" key="10">
    <source>
        <dbReference type="PROSITE-ProRule" id="PRU10141"/>
    </source>
</evidence>
<comment type="subcellular location">
    <subcellularLocation>
        <location evidence="1">Cytoplasm</location>
    </subcellularLocation>
</comment>
<dbReference type="SMART" id="SM00666">
    <property type="entry name" value="PB1"/>
    <property type="match status" value="1"/>
</dbReference>
<dbReference type="Gene3D" id="1.10.510.10">
    <property type="entry name" value="Transferase(Phosphotransferase) domain 1"/>
    <property type="match status" value="1"/>
</dbReference>